<proteinExistence type="predicted"/>
<protein>
    <submittedName>
        <fullName evidence="1">Uncharacterized protein</fullName>
    </submittedName>
</protein>
<sequence>MTQYKCLTHNITLTIEGKKRTFETLPGSIKGLPPCKLLTTNPVEEGKFDNCQIEKVS</sequence>
<comment type="caution">
    <text evidence="1">The sequence shown here is derived from an EMBL/GenBank/DDBJ whole genome shotgun (WGS) entry which is preliminary data.</text>
</comment>
<accession>X1S1V4</accession>
<name>X1S1V4_9ZZZZ</name>
<gene>
    <name evidence="1" type="ORF">S12H4_15321</name>
</gene>
<evidence type="ECO:0000313" key="1">
    <source>
        <dbReference type="EMBL" id="GAI86863.1"/>
    </source>
</evidence>
<dbReference type="AlphaFoldDB" id="X1S1V4"/>
<reference evidence="1" key="1">
    <citation type="journal article" date="2014" name="Front. Microbiol.">
        <title>High frequency of phylogenetically diverse reductive dehalogenase-homologous genes in deep subseafloor sedimentary metagenomes.</title>
        <authorList>
            <person name="Kawai M."/>
            <person name="Futagami T."/>
            <person name="Toyoda A."/>
            <person name="Takaki Y."/>
            <person name="Nishi S."/>
            <person name="Hori S."/>
            <person name="Arai W."/>
            <person name="Tsubouchi T."/>
            <person name="Morono Y."/>
            <person name="Uchiyama I."/>
            <person name="Ito T."/>
            <person name="Fujiyama A."/>
            <person name="Inagaki F."/>
            <person name="Takami H."/>
        </authorList>
    </citation>
    <scope>NUCLEOTIDE SEQUENCE</scope>
    <source>
        <strain evidence="1">Expedition CK06-06</strain>
    </source>
</reference>
<organism evidence="1">
    <name type="scientific">marine sediment metagenome</name>
    <dbReference type="NCBI Taxonomy" id="412755"/>
    <lineage>
        <taxon>unclassified sequences</taxon>
        <taxon>metagenomes</taxon>
        <taxon>ecological metagenomes</taxon>
    </lineage>
</organism>
<dbReference type="EMBL" id="BARW01007345">
    <property type="protein sequence ID" value="GAI86863.1"/>
    <property type="molecule type" value="Genomic_DNA"/>
</dbReference>